<evidence type="ECO:0000256" key="7">
    <source>
        <dbReference type="ARBA" id="ARBA00023163"/>
    </source>
</evidence>
<keyword evidence="2" id="KW-0479">Metal-binding</keyword>
<dbReference type="GO" id="GO:0005634">
    <property type="term" value="C:nucleus"/>
    <property type="evidence" value="ECO:0000318"/>
    <property type="project" value="GO_Central"/>
</dbReference>
<keyword evidence="14" id="KW-1185">Reference proteome</keyword>
<protein>
    <submittedName>
        <fullName evidence="12">Squamosa promoter-binding-like protein</fullName>
    </submittedName>
</protein>
<dbReference type="STRING" id="3880.A0A072VA58"/>
<feature type="domain" description="SBP-type" evidence="11">
    <location>
        <begin position="55"/>
        <end position="132"/>
    </location>
</feature>
<keyword evidence="8" id="KW-0539">Nucleus</keyword>
<reference evidence="13" key="3">
    <citation type="submission" date="2015-04" db="UniProtKB">
        <authorList>
            <consortium name="EnsemblPlants"/>
        </authorList>
    </citation>
    <scope>IDENTIFICATION</scope>
    <source>
        <strain evidence="13">cv. Jemalong A17</strain>
    </source>
</reference>
<dbReference type="KEGG" id="mtr:25487309"/>
<name>A0A072VA58_MEDTR</name>
<sequence>MEGKQTSVEKVWKDIIFEEIEVEEEEEGGVEDDEKKKGVCVSGRKEPSRGGRFSSPICQVESCGADLTFSKRYHRRHKVCEVHSKASVVVVAGMRQRFCQQCSRFHELAEFDESKRSCRRRLARHNERRRKSTAGTCTEGSSTGQKNNDGDWRQIHMNITSSSGHDFLNFR</sequence>
<dbReference type="InterPro" id="IPR004333">
    <property type="entry name" value="SBP_dom"/>
</dbReference>
<dbReference type="AlphaFoldDB" id="A0A072VA58"/>
<feature type="compositionally biased region" description="Basic residues" evidence="10">
    <location>
        <begin position="123"/>
        <end position="132"/>
    </location>
</feature>
<keyword evidence="4" id="KW-0862">Zinc</keyword>
<evidence type="ECO:0000256" key="2">
    <source>
        <dbReference type="ARBA" id="ARBA00022723"/>
    </source>
</evidence>
<evidence type="ECO:0000256" key="3">
    <source>
        <dbReference type="ARBA" id="ARBA00022771"/>
    </source>
</evidence>
<evidence type="ECO:0000256" key="10">
    <source>
        <dbReference type="SAM" id="MobiDB-lite"/>
    </source>
</evidence>
<evidence type="ECO:0000256" key="5">
    <source>
        <dbReference type="ARBA" id="ARBA00023015"/>
    </source>
</evidence>
<evidence type="ECO:0000256" key="6">
    <source>
        <dbReference type="ARBA" id="ARBA00023125"/>
    </source>
</evidence>
<comment type="subcellular location">
    <subcellularLocation>
        <location evidence="1">Nucleus</location>
    </subcellularLocation>
</comment>
<dbReference type="InterPro" id="IPR044817">
    <property type="entry name" value="SBP-like"/>
</dbReference>
<feature type="compositionally biased region" description="Polar residues" evidence="10">
    <location>
        <begin position="133"/>
        <end position="147"/>
    </location>
</feature>
<keyword evidence="6" id="KW-0238">DNA-binding</keyword>
<evidence type="ECO:0000313" key="13">
    <source>
        <dbReference type="EnsemblPlants" id="KEH38697"/>
    </source>
</evidence>
<dbReference type="EMBL" id="CM001218">
    <property type="protein sequence ID" value="KEH38697.1"/>
    <property type="molecule type" value="Genomic_DNA"/>
</dbReference>
<keyword evidence="7" id="KW-0804">Transcription</keyword>
<evidence type="ECO:0000313" key="12">
    <source>
        <dbReference type="EMBL" id="KEH38697.1"/>
    </source>
</evidence>
<dbReference type="PANTHER" id="PTHR31251:SF226">
    <property type="entry name" value="SQUAMOSA PROMOTER-BINDING-LIKE PROTEIN 6"/>
    <property type="match status" value="1"/>
</dbReference>
<dbReference type="Pfam" id="PF03110">
    <property type="entry name" value="SBP"/>
    <property type="match status" value="1"/>
</dbReference>
<accession>A0A072VA58</accession>
<dbReference type="SUPFAM" id="SSF103612">
    <property type="entry name" value="SBT domain"/>
    <property type="match status" value="1"/>
</dbReference>
<evidence type="ECO:0000256" key="1">
    <source>
        <dbReference type="ARBA" id="ARBA00004123"/>
    </source>
</evidence>
<evidence type="ECO:0000313" key="14">
    <source>
        <dbReference type="Proteomes" id="UP000002051"/>
    </source>
</evidence>
<dbReference type="PANTHER" id="PTHR31251">
    <property type="entry name" value="SQUAMOSA PROMOTER-BINDING-LIKE PROTEIN 4"/>
    <property type="match status" value="1"/>
</dbReference>
<evidence type="ECO:0000256" key="4">
    <source>
        <dbReference type="ARBA" id="ARBA00022833"/>
    </source>
</evidence>
<gene>
    <name evidence="13" type="primary">25487309</name>
    <name evidence="12" type="ordered locus">MTR_2g078770</name>
</gene>
<dbReference type="FunFam" id="4.10.1100.10:FF:000001">
    <property type="entry name" value="Squamosa promoter-binding-like protein 14"/>
    <property type="match status" value="1"/>
</dbReference>
<dbReference type="Gene3D" id="4.10.1100.10">
    <property type="entry name" value="Transcription factor, SBP-box domain"/>
    <property type="match status" value="1"/>
</dbReference>
<keyword evidence="3 9" id="KW-0863">Zinc-finger</keyword>
<evidence type="ECO:0000256" key="9">
    <source>
        <dbReference type="PROSITE-ProRule" id="PRU00470"/>
    </source>
</evidence>
<proteinExistence type="predicted"/>
<keyword evidence="5" id="KW-0805">Transcription regulation</keyword>
<dbReference type="EnsemblPlants" id="KEH38697">
    <property type="protein sequence ID" value="KEH38697"/>
    <property type="gene ID" value="MTR_2g078770"/>
</dbReference>
<dbReference type="PROSITE" id="PS51141">
    <property type="entry name" value="ZF_SBP"/>
    <property type="match status" value="1"/>
</dbReference>
<dbReference type="InterPro" id="IPR036893">
    <property type="entry name" value="SBP_sf"/>
</dbReference>
<organism evidence="12 14">
    <name type="scientific">Medicago truncatula</name>
    <name type="common">Barrel medic</name>
    <name type="synonym">Medicago tribuloides</name>
    <dbReference type="NCBI Taxonomy" id="3880"/>
    <lineage>
        <taxon>Eukaryota</taxon>
        <taxon>Viridiplantae</taxon>
        <taxon>Streptophyta</taxon>
        <taxon>Embryophyta</taxon>
        <taxon>Tracheophyta</taxon>
        <taxon>Spermatophyta</taxon>
        <taxon>Magnoliopsida</taxon>
        <taxon>eudicotyledons</taxon>
        <taxon>Gunneridae</taxon>
        <taxon>Pentapetalae</taxon>
        <taxon>rosids</taxon>
        <taxon>fabids</taxon>
        <taxon>Fabales</taxon>
        <taxon>Fabaceae</taxon>
        <taxon>Papilionoideae</taxon>
        <taxon>50 kb inversion clade</taxon>
        <taxon>NPAAA clade</taxon>
        <taxon>Hologalegina</taxon>
        <taxon>IRL clade</taxon>
        <taxon>Trifolieae</taxon>
        <taxon>Medicago</taxon>
    </lineage>
</organism>
<dbReference type="Proteomes" id="UP000002051">
    <property type="component" value="Chromosome 2"/>
</dbReference>
<evidence type="ECO:0000259" key="11">
    <source>
        <dbReference type="PROSITE" id="PS51141"/>
    </source>
</evidence>
<dbReference type="GO" id="GO:0001216">
    <property type="term" value="F:DNA-binding transcription activator activity"/>
    <property type="evidence" value="ECO:0000318"/>
    <property type="project" value="GO_Central"/>
</dbReference>
<dbReference type="HOGENOM" id="CLU_065896_0_0_1"/>
<reference evidence="12 14" key="1">
    <citation type="journal article" date="2011" name="Nature">
        <title>The Medicago genome provides insight into the evolution of rhizobial symbioses.</title>
        <authorList>
            <person name="Young N.D."/>
            <person name="Debelle F."/>
            <person name="Oldroyd G.E."/>
            <person name="Geurts R."/>
            <person name="Cannon S.B."/>
            <person name="Udvardi M.K."/>
            <person name="Benedito V.A."/>
            <person name="Mayer K.F."/>
            <person name="Gouzy J."/>
            <person name="Schoof H."/>
            <person name="Van de Peer Y."/>
            <person name="Proost S."/>
            <person name="Cook D.R."/>
            <person name="Meyers B.C."/>
            <person name="Spannagl M."/>
            <person name="Cheung F."/>
            <person name="De Mita S."/>
            <person name="Krishnakumar V."/>
            <person name="Gundlach H."/>
            <person name="Zhou S."/>
            <person name="Mudge J."/>
            <person name="Bharti A.K."/>
            <person name="Murray J.D."/>
            <person name="Naoumkina M.A."/>
            <person name="Rosen B."/>
            <person name="Silverstein K.A."/>
            <person name="Tang H."/>
            <person name="Rombauts S."/>
            <person name="Zhao P.X."/>
            <person name="Zhou P."/>
            <person name="Barbe V."/>
            <person name="Bardou P."/>
            <person name="Bechner M."/>
            <person name="Bellec A."/>
            <person name="Berger A."/>
            <person name="Berges H."/>
            <person name="Bidwell S."/>
            <person name="Bisseling T."/>
            <person name="Choisne N."/>
            <person name="Couloux A."/>
            <person name="Denny R."/>
            <person name="Deshpande S."/>
            <person name="Dai X."/>
            <person name="Doyle J.J."/>
            <person name="Dudez A.M."/>
            <person name="Farmer A.D."/>
            <person name="Fouteau S."/>
            <person name="Franken C."/>
            <person name="Gibelin C."/>
            <person name="Gish J."/>
            <person name="Goldstein S."/>
            <person name="Gonzalez A.J."/>
            <person name="Green P.J."/>
            <person name="Hallab A."/>
            <person name="Hartog M."/>
            <person name="Hua A."/>
            <person name="Humphray S.J."/>
            <person name="Jeong D.H."/>
            <person name="Jing Y."/>
            <person name="Jocker A."/>
            <person name="Kenton S.M."/>
            <person name="Kim D.J."/>
            <person name="Klee K."/>
            <person name="Lai H."/>
            <person name="Lang C."/>
            <person name="Lin S."/>
            <person name="Macmil S.L."/>
            <person name="Magdelenat G."/>
            <person name="Matthews L."/>
            <person name="McCorrison J."/>
            <person name="Monaghan E.L."/>
            <person name="Mun J.H."/>
            <person name="Najar F.Z."/>
            <person name="Nicholson C."/>
            <person name="Noirot C."/>
            <person name="O'Bleness M."/>
            <person name="Paule C.R."/>
            <person name="Poulain J."/>
            <person name="Prion F."/>
            <person name="Qin B."/>
            <person name="Qu C."/>
            <person name="Retzel E.F."/>
            <person name="Riddle C."/>
            <person name="Sallet E."/>
            <person name="Samain S."/>
            <person name="Samson N."/>
            <person name="Sanders I."/>
            <person name="Saurat O."/>
            <person name="Scarpelli C."/>
            <person name="Schiex T."/>
            <person name="Segurens B."/>
            <person name="Severin A.J."/>
            <person name="Sherrier D.J."/>
            <person name="Shi R."/>
            <person name="Sims S."/>
            <person name="Singer S.R."/>
            <person name="Sinharoy S."/>
            <person name="Sterck L."/>
            <person name="Viollet A."/>
            <person name="Wang B.B."/>
            <person name="Wang K."/>
            <person name="Wang M."/>
            <person name="Wang X."/>
            <person name="Warfsmann J."/>
            <person name="Weissenbach J."/>
            <person name="White D.D."/>
            <person name="White J.D."/>
            <person name="Wiley G.B."/>
            <person name="Wincker P."/>
            <person name="Xing Y."/>
            <person name="Yang L."/>
            <person name="Yao Z."/>
            <person name="Ying F."/>
            <person name="Zhai J."/>
            <person name="Zhou L."/>
            <person name="Zuber A."/>
            <person name="Denarie J."/>
            <person name="Dixon R.A."/>
            <person name="May G.D."/>
            <person name="Schwartz D.C."/>
            <person name="Rogers J."/>
            <person name="Quetier F."/>
            <person name="Town C.D."/>
            <person name="Roe B.A."/>
        </authorList>
    </citation>
    <scope>NUCLEOTIDE SEQUENCE [LARGE SCALE GENOMIC DNA]</scope>
    <source>
        <strain evidence="12">A17</strain>
        <strain evidence="13 14">cv. Jemalong A17</strain>
    </source>
</reference>
<dbReference type="GO" id="GO:0008270">
    <property type="term" value="F:zinc ion binding"/>
    <property type="evidence" value="ECO:0007669"/>
    <property type="project" value="UniProtKB-KW"/>
</dbReference>
<feature type="region of interest" description="Disordered" evidence="10">
    <location>
        <begin position="123"/>
        <end position="152"/>
    </location>
</feature>
<dbReference type="GO" id="GO:0000976">
    <property type="term" value="F:transcription cis-regulatory region binding"/>
    <property type="evidence" value="ECO:0000318"/>
    <property type="project" value="GO_Central"/>
</dbReference>
<dbReference type="OrthoDB" id="1416019at2759"/>
<reference evidence="12 14" key="2">
    <citation type="journal article" date="2014" name="BMC Genomics">
        <title>An improved genome release (version Mt4.0) for the model legume Medicago truncatula.</title>
        <authorList>
            <person name="Tang H."/>
            <person name="Krishnakumar V."/>
            <person name="Bidwell S."/>
            <person name="Rosen B."/>
            <person name="Chan A."/>
            <person name="Zhou S."/>
            <person name="Gentzbittel L."/>
            <person name="Childs K.L."/>
            <person name="Yandell M."/>
            <person name="Gundlach H."/>
            <person name="Mayer K.F."/>
            <person name="Schwartz D.C."/>
            <person name="Town C.D."/>
        </authorList>
    </citation>
    <scope>GENOME REANNOTATION</scope>
    <source>
        <strain evidence="12">A17</strain>
        <strain evidence="13 14">cv. Jemalong A17</strain>
    </source>
</reference>
<evidence type="ECO:0000256" key="8">
    <source>
        <dbReference type="ARBA" id="ARBA00023242"/>
    </source>
</evidence>